<dbReference type="AlphaFoldDB" id="A0A160TGC8"/>
<proteinExistence type="predicted"/>
<sequence>MMLRTFVLVVAMLFFTATLIGAVVDPAVWPSVIAATLLLAGIVFERRRYGASQAKPTGSAWRETSERFVDDGSGRPVTVWYNDATGERRYVDPKGNQPL</sequence>
<organism evidence="1">
    <name type="scientific">hydrothermal vent metagenome</name>
    <dbReference type="NCBI Taxonomy" id="652676"/>
    <lineage>
        <taxon>unclassified sequences</taxon>
        <taxon>metagenomes</taxon>
        <taxon>ecological metagenomes</taxon>
    </lineage>
</organism>
<name>A0A160TGC8_9ZZZZ</name>
<accession>A0A160TGC8</accession>
<evidence type="ECO:0000313" key="1">
    <source>
        <dbReference type="EMBL" id="CUS43271.1"/>
    </source>
</evidence>
<reference evidence="1" key="1">
    <citation type="submission" date="2015-10" db="EMBL/GenBank/DDBJ databases">
        <authorList>
            <person name="Gilbert D.G."/>
        </authorList>
    </citation>
    <scope>NUCLEOTIDE SEQUENCE</scope>
</reference>
<protein>
    <submittedName>
        <fullName evidence="1">Uncharacterized protein</fullName>
    </submittedName>
</protein>
<dbReference type="EMBL" id="CZQE01000027">
    <property type="protein sequence ID" value="CUS43271.1"/>
    <property type="molecule type" value="Genomic_DNA"/>
</dbReference>
<gene>
    <name evidence="1" type="ORF">MGWOODY_Smn1322</name>
</gene>